<dbReference type="AlphaFoldDB" id="A0A1E5XHN4"/>
<feature type="transmembrane region" description="Helical" evidence="6">
    <location>
        <begin position="382"/>
        <end position="400"/>
    </location>
</feature>
<dbReference type="OrthoDB" id="145388at2"/>
<keyword evidence="3 6" id="KW-0812">Transmembrane</keyword>
<dbReference type="GO" id="GO:0005886">
    <property type="term" value="C:plasma membrane"/>
    <property type="evidence" value="ECO:0007669"/>
    <property type="project" value="UniProtKB-SubCell"/>
</dbReference>
<feature type="transmembrane region" description="Helical" evidence="6">
    <location>
        <begin position="106"/>
        <end position="124"/>
    </location>
</feature>
<feature type="transmembrane region" description="Helical" evidence="6">
    <location>
        <begin position="315"/>
        <end position="335"/>
    </location>
</feature>
<feature type="transmembrane region" description="Helical" evidence="6">
    <location>
        <begin position="82"/>
        <end position="100"/>
    </location>
</feature>
<dbReference type="EMBL" id="LAJE02000400">
    <property type="protein sequence ID" value="OEO28095.1"/>
    <property type="molecule type" value="Genomic_DNA"/>
</dbReference>
<evidence type="ECO:0000256" key="4">
    <source>
        <dbReference type="ARBA" id="ARBA00022989"/>
    </source>
</evidence>
<dbReference type="PROSITE" id="PS50850">
    <property type="entry name" value="MFS"/>
    <property type="match status" value="1"/>
</dbReference>
<dbReference type="InterPro" id="IPR020846">
    <property type="entry name" value="MFS_dom"/>
</dbReference>
<keyword evidence="9" id="KW-1185">Reference proteome</keyword>
<evidence type="ECO:0000256" key="2">
    <source>
        <dbReference type="ARBA" id="ARBA00022475"/>
    </source>
</evidence>
<dbReference type="RefSeq" id="WP_069912576.1">
    <property type="nucleotide sequence ID" value="NZ_LAJE02000400.1"/>
</dbReference>
<dbReference type="GO" id="GO:0022857">
    <property type="term" value="F:transmembrane transporter activity"/>
    <property type="evidence" value="ECO:0007669"/>
    <property type="project" value="InterPro"/>
</dbReference>
<feature type="transmembrane region" description="Helical" evidence="6">
    <location>
        <begin position="260"/>
        <end position="278"/>
    </location>
</feature>
<sequence>MVERSSFGQLLRYPGFVRLWLADGLSTFGTFIFGLSLQLLLIHTLDADQLEIGWVRSAQWLPSLLFGLVAGVIADRVRRRKLLIASDIASCLLLLAIAGLGILGMLSPLGLAVLVFLLGCAAVLQGGAHQSFTADLLPPSLLASGSVVMTQTYTAAQTLGPLLAGLLAGVVGAPVTMLINAFTYAASAVLLAGVPDPQPAQQRVPASVGADLREGVAWVYRHPFLAPYAVCLHVWFIANAIAGTVYIFHATRLGLDAGAVGLTLGVAGLAGVLGAGLAEWAARILGTGKAILFCDYLTGAGWLLVAVAPRSGLTLYALIAAQLVYGVGFGLRGPLEMSFRNAVTPSRLRGRMNTTIRSINWGLIAVAAPFGGWLALQFGDRTALAIAGATMLGTGTVLLLSRFRGASMPTDASA</sequence>
<evidence type="ECO:0000313" key="9">
    <source>
        <dbReference type="Proteomes" id="UP000095463"/>
    </source>
</evidence>
<name>A0A1E5XHN4_9HYPH</name>
<evidence type="ECO:0000256" key="1">
    <source>
        <dbReference type="ARBA" id="ARBA00004651"/>
    </source>
</evidence>
<evidence type="ECO:0000313" key="8">
    <source>
        <dbReference type="EMBL" id="OEO28095.1"/>
    </source>
</evidence>
<feature type="transmembrane region" description="Helical" evidence="6">
    <location>
        <begin position="225"/>
        <end position="248"/>
    </location>
</feature>
<dbReference type="PANTHER" id="PTHR23513:SF6">
    <property type="entry name" value="MAJOR FACILITATOR SUPERFAMILY ASSOCIATED DOMAIN-CONTAINING PROTEIN"/>
    <property type="match status" value="1"/>
</dbReference>
<gene>
    <name evidence="8" type="ORF">VW23_000425</name>
</gene>
<keyword evidence="2" id="KW-1003">Cell membrane</keyword>
<protein>
    <recommendedName>
        <fullName evidence="7">Major facilitator superfamily (MFS) profile domain-containing protein</fullName>
    </recommendedName>
</protein>
<dbReference type="Pfam" id="PF07690">
    <property type="entry name" value="MFS_1"/>
    <property type="match status" value="1"/>
</dbReference>
<dbReference type="InterPro" id="IPR036259">
    <property type="entry name" value="MFS_trans_sf"/>
</dbReference>
<feature type="domain" description="Major facilitator superfamily (MFS) profile" evidence="7">
    <location>
        <begin position="219"/>
        <end position="414"/>
    </location>
</feature>
<feature type="transmembrane region" description="Helical" evidence="6">
    <location>
        <begin position="162"/>
        <end position="193"/>
    </location>
</feature>
<comment type="caution">
    <text evidence="8">The sequence shown here is derived from an EMBL/GenBank/DDBJ whole genome shotgun (WGS) entry which is preliminary data.</text>
</comment>
<comment type="subcellular location">
    <subcellularLocation>
        <location evidence="1">Cell membrane</location>
        <topology evidence="1">Multi-pass membrane protein</topology>
    </subcellularLocation>
</comment>
<accession>A0A1E5XHN4</accession>
<dbReference type="Proteomes" id="UP000095463">
    <property type="component" value="Unassembled WGS sequence"/>
</dbReference>
<dbReference type="CDD" id="cd06173">
    <property type="entry name" value="MFS_MefA_like"/>
    <property type="match status" value="1"/>
</dbReference>
<proteinExistence type="predicted"/>
<keyword evidence="4 6" id="KW-1133">Transmembrane helix</keyword>
<evidence type="ECO:0000256" key="3">
    <source>
        <dbReference type="ARBA" id="ARBA00022692"/>
    </source>
</evidence>
<dbReference type="PANTHER" id="PTHR23513">
    <property type="entry name" value="INTEGRAL MEMBRANE EFFLUX PROTEIN-RELATED"/>
    <property type="match status" value="1"/>
</dbReference>
<feature type="transmembrane region" description="Helical" evidence="6">
    <location>
        <begin position="356"/>
        <end position="376"/>
    </location>
</feature>
<evidence type="ECO:0000259" key="7">
    <source>
        <dbReference type="PROSITE" id="PS50850"/>
    </source>
</evidence>
<keyword evidence="5 6" id="KW-0472">Membrane</keyword>
<dbReference type="Gene3D" id="1.20.1250.20">
    <property type="entry name" value="MFS general substrate transporter like domains"/>
    <property type="match status" value="1"/>
</dbReference>
<evidence type="ECO:0000256" key="5">
    <source>
        <dbReference type="ARBA" id="ARBA00023136"/>
    </source>
</evidence>
<dbReference type="InterPro" id="IPR011701">
    <property type="entry name" value="MFS"/>
</dbReference>
<organism evidence="8 9">
    <name type="scientific">Devosia insulae DS-56</name>
    <dbReference type="NCBI Taxonomy" id="1116389"/>
    <lineage>
        <taxon>Bacteria</taxon>
        <taxon>Pseudomonadati</taxon>
        <taxon>Pseudomonadota</taxon>
        <taxon>Alphaproteobacteria</taxon>
        <taxon>Hyphomicrobiales</taxon>
        <taxon>Devosiaceae</taxon>
        <taxon>Devosia</taxon>
    </lineage>
</organism>
<dbReference type="SUPFAM" id="SSF103473">
    <property type="entry name" value="MFS general substrate transporter"/>
    <property type="match status" value="1"/>
</dbReference>
<feature type="transmembrane region" description="Helical" evidence="6">
    <location>
        <begin position="57"/>
        <end position="75"/>
    </location>
</feature>
<evidence type="ECO:0000256" key="6">
    <source>
        <dbReference type="SAM" id="Phobius"/>
    </source>
</evidence>
<feature type="transmembrane region" description="Helical" evidence="6">
    <location>
        <begin position="20"/>
        <end position="45"/>
    </location>
</feature>
<reference evidence="8 9" key="1">
    <citation type="journal article" date="2015" name="Genome Announc.">
        <title>Genome Assemblies of Three Soil-Associated Devosia species: D. insulae, D. limi, and D. soli.</title>
        <authorList>
            <person name="Hassan Y.I."/>
            <person name="Lepp D."/>
            <person name="Zhou T."/>
        </authorList>
    </citation>
    <scope>NUCLEOTIDE SEQUENCE [LARGE SCALE GENOMIC DNA]</scope>
    <source>
        <strain evidence="8 9">DS-56</strain>
    </source>
</reference>